<evidence type="ECO:0000313" key="1">
    <source>
        <dbReference type="EMBL" id="GAG17930.1"/>
    </source>
</evidence>
<gene>
    <name evidence="1" type="ORF">S01H1_50789</name>
</gene>
<comment type="caution">
    <text evidence="1">The sequence shown here is derived from an EMBL/GenBank/DDBJ whole genome shotgun (WGS) entry which is preliminary data.</text>
</comment>
<accession>X0VI41</accession>
<name>X0VI41_9ZZZZ</name>
<reference evidence="1" key="1">
    <citation type="journal article" date="2014" name="Front. Microbiol.">
        <title>High frequency of phylogenetically diverse reductive dehalogenase-homologous genes in deep subseafloor sedimentary metagenomes.</title>
        <authorList>
            <person name="Kawai M."/>
            <person name="Futagami T."/>
            <person name="Toyoda A."/>
            <person name="Takaki Y."/>
            <person name="Nishi S."/>
            <person name="Hori S."/>
            <person name="Arai W."/>
            <person name="Tsubouchi T."/>
            <person name="Morono Y."/>
            <person name="Uchiyama I."/>
            <person name="Ito T."/>
            <person name="Fujiyama A."/>
            <person name="Inagaki F."/>
            <person name="Takami H."/>
        </authorList>
    </citation>
    <scope>NUCLEOTIDE SEQUENCE</scope>
    <source>
        <strain evidence="1">Expedition CK06-06</strain>
    </source>
</reference>
<feature type="non-terminal residue" evidence="1">
    <location>
        <position position="1"/>
    </location>
</feature>
<dbReference type="AlphaFoldDB" id="X0VI41"/>
<sequence>LTGGKAGSSVLAAHLILHDYFPPWEATFTASPEKDFGSTYMGKVS</sequence>
<organism evidence="1">
    <name type="scientific">marine sediment metagenome</name>
    <dbReference type="NCBI Taxonomy" id="412755"/>
    <lineage>
        <taxon>unclassified sequences</taxon>
        <taxon>metagenomes</taxon>
        <taxon>ecological metagenomes</taxon>
    </lineage>
</organism>
<proteinExistence type="predicted"/>
<protein>
    <submittedName>
        <fullName evidence="1">Uncharacterized protein</fullName>
    </submittedName>
</protein>
<dbReference type="EMBL" id="BARS01032739">
    <property type="protein sequence ID" value="GAG17930.1"/>
    <property type="molecule type" value="Genomic_DNA"/>
</dbReference>